<keyword evidence="6" id="KW-0521">NADP</keyword>
<keyword evidence="2" id="KW-0808">Transferase</keyword>
<dbReference type="SUPFAM" id="SSF111331">
    <property type="entry name" value="NAD kinase/diacylglycerol kinase-like"/>
    <property type="match status" value="1"/>
</dbReference>
<dbReference type="VEuPathDB" id="FungiDB:GVI51_L01045"/>
<keyword evidence="7" id="KW-0520">NAD</keyword>
<dbReference type="OMA" id="LFQKHVP"/>
<evidence type="ECO:0000256" key="3">
    <source>
        <dbReference type="ARBA" id="ARBA00022741"/>
    </source>
</evidence>
<evidence type="ECO:0000313" key="11">
    <source>
        <dbReference type="Proteomes" id="UP000054886"/>
    </source>
</evidence>
<dbReference type="VEuPathDB" id="FungiDB:GWK60_L05137"/>
<dbReference type="InterPro" id="IPR002504">
    <property type="entry name" value="NADK"/>
</dbReference>
<evidence type="ECO:0000256" key="2">
    <source>
        <dbReference type="ARBA" id="ARBA00022679"/>
    </source>
</evidence>
<proteinExistence type="inferred from homology"/>
<dbReference type="HAMAP" id="MF_00361">
    <property type="entry name" value="NAD_kinase"/>
    <property type="match status" value="1"/>
</dbReference>
<dbReference type="EMBL" id="LLZZ01000046">
    <property type="protein sequence ID" value="KTB10761.1"/>
    <property type="molecule type" value="Genomic_DNA"/>
</dbReference>
<dbReference type="GO" id="GO:0003951">
    <property type="term" value="F:NAD+ kinase activity"/>
    <property type="evidence" value="ECO:0007669"/>
    <property type="project" value="EnsemblFungi"/>
</dbReference>
<evidence type="ECO:0000313" key="9">
    <source>
        <dbReference type="EMBL" id="KTB10761.1"/>
    </source>
</evidence>
<dbReference type="Gene3D" id="3.40.50.10330">
    <property type="entry name" value="Probable inorganic polyphosphate/atp-NAD kinase, domain 1"/>
    <property type="match status" value="1"/>
</dbReference>
<dbReference type="PANTHER" id="PTHR20275:SF0">
    <property type="entry name" value="NAD KINASE"/>
    <property type="match status" value="1"/>
</dbReference>
<dbReference type="InterPro" id="IPR017438">
    <property type="entry name" value="ATP-NAD_kinase_N"/>
</dbReference>
<dbReference type="Gene3D" id="2.60.200.30">
    <property type="entry name" value="Probable inorganic polyphosphate/atp-NAD kinase, domain 2"/>
    <property type="match status" value="1"/>
</dbReference>
<dbReference type="VEuPathDB" id="FungiDB:B1J91_L01265g"/>
<evidence type="ECO:0000256" key="4">
    <source>
        <dbReference type="ARBA" id="ARBA00022777"/>
    </source>
</evidence>
<protein>
    <submittedName>
        <fullName evidence="9">NAD(+) kinase</fullName>
    </submittedName>
</protein>
<gene>
    <name evidence="10" type="ORF">AO440_005948</name>
    <name evidence="9" type="ORF">AO440_005960</name>
</gene>
<keyword evidence="4 9" id="KW-0418">Kinase</keyword>
<sequence>METSRRDSNEETKRTIMESDSRSTSVQSSSSSGGSMTPYSHSPRNSVPPITVSEEDMGPMNDRFKFSDIRSVENMVRRLSTDSLPRSRASKTHFQYATTAYDVRMLSKDIVNKKVELDVETVMIICKVDDQSVILLMRELVEWILVRYPMITVYVEEIFKTSKLFDADDLFKDVKCRNSRLKYWTPKFINENDVFFDLVITMGGDGTVLFASHLFQKHVPPILSFSLGSLGFLTNFSFEHFKEELPLILNSKIKTNLRMRLECKIYRRQKVTMDNSTGRKVCYMKLESTRHVLNELTIDRGPSPFISMLELYSDNDLMTVAQADGLIVATPTGSTAYSLSAGGSLINPGVNAIAVTPICPHTLSFRPIILPDSIELKIQVSLKSRGTAWIAFDGRPKIELNRGDYVTVSASPFSFPTVEAKPSDFVDSISRTLGWNVREKQKSFSHVLSLKNQEKYENESYRNKRELENEEAEEEILLDESGEITARNLIKVPADIDSASKRHHKSPLGKTIPTKSRRMSAGFTLE</sequence>
<comment type="caution">
    <text evidence="9">The sequence shown here is derived from an EMBL/GenBank/DDBJ whole genome shotgun (WGS) entry which is preliminary data.</text>
</comment>
<keyword evidence="3" id="KW-0547">Nucleotide-binding</keyword>
<keyword evidence="5" id="KW-0067">ATP-binding</keyword>
<evidence type="ECO:0000256" key="8">
    <source>
        <dbReference type="SAM" id="MobiDB-lite"/>
    </source>
</evidence>
<evidence type="ECO:0000256" key="6">
    <source>
        <dbReference type="ARBA" id="ARBA00022857"/>
    </source>
</evidence>
<feature type="region of interest" description="Disordered" evidence="8">
    <location>
        <begin position="497"/>
        <end position="526"/>
    </location>
</feature>
<comment type="similarity">
    <text evidence="1">Belongs to the NAD kinase family.</text>
</comment>
<feature type="compositionally biased region" description="Low complexity" evidence="8">
    <location>
        <begin position="22"/>
        <end position="42"/>
    </location>
</feature>
<dbReference type="PANTHER" id="PTHR20275">
    <property type="entry name" value="NAD KINASE"/>
    <property type="match status" value="1"/>
</dbReference>
<dbReference type="GO" id="GO:0006741">
    <property type="term" value="P:NADP+ biosynthetic process"/>
    <property type="evidence" value="ECO:0007669"/>
    <property type="project" value="EnsemblFungi"/>
</dbReference>
<organism evidence="9 11">
    <name type="scientific">Candida glabrata</name>
    <name type="common">Yeast</name>
    <name type="synonym">Torulopsis glabrata</name>
    <dbReference type="NCBI Taxonomy" id="5478"/>
    <lineage>
        <taxon>Eukaryota</taxon>
        <taxon>Fungi</taxon>
        <taxon>Dikarya</taxon>
        <taxon>Ascomycota</taxon>
        <taxon>Saccharomycotina</taxon>
        <taxon>Saccharomycetes</taxon>
        <taxon>Saccharomycetales</taxon>
        <taxon>Saccharomycetaceae</taxon>
        <taxon>Nakaseomyces</taxon>
    </lineage>
</organism>
<dbReference type="FunFam" id="2.60.200.30:FF:000009">
    <property type="entry name" value="Poly(P)/ATP NAD kinase"/>
    <property type="match status" value="1"/>
</dbReference>
<dbReference type="GO" id="GO:0042736">
    <property type="term" value="F:NADH kinase activity"/>
    <property type="evidence" value="ECO:0007669"/>
    <property type="project" value="EnsemblFungi"/>
</dbReference>
<accession>A0A0W0DFZ8</accession>
<reference evidence="9 11" key="1">
    <citation type="submission" date="2015-10" db="EMBL/GenBank/DDBJ databases">
        <title>Draft genomes sequences of Candida glabrata isolates 1A, 1B, 2A, 2B, 3A and 3B.</title>
        <authorList>
            <person name="Haavelsrud O.E."/>
            <person name="Gaustad P."/>
        </authorList>
    </citation>
    <scope>NUCLEOTIDE SEQUENCE [LARGE SCALE GENOMIC DNA]</scope>
    <source>
        <strain evidence="9">910700640</strain>
    </source>
</reference>
<dbReference type="Proteomes" id="UP000054886">
    <property type="component" value="Unassembled WGS sequence"/>
</dbReference>
<evidence type="ECO:0000256" key="5">
    <source>
        <dbReference type="ARBA" id="ARBA00022840"/>
    </source>
</evidence>
<dbReference type="InterPro" id="IPR017437">
    <property type="entry name" value="ATP-NAD_kinase_PpnK-typ_C"/>
</dbReference>
<dbReference type="EMBL" id="LLZZ01000036">
    <property type="protein sequence ID" value="KTB11467.1"/>
    <property type="molecule type" value="Genomic_DNA"/>
</dbReference>
<name>A0A0W0DFZ8_CANGB</name>
<dbReference type="AlphaFoldDB" id="A0A0W0DFZ8"/>
<dbReference type="GO" id="GO:0005524">
    <property type="term" value="F:ATP binding"/>
    <property type="evidence" value="ECO:0007669"/>
    <property type="project" value="UniProtKB-KW"/>
</dbReference>
<evidence type="ECO:0000256" key="7">
    <source>
        <dbReference type="ARBA" id="ARBA00023027"/>
    </source>
</evidence>
<dbReference type="InterPro" id="IPR016064">
    <property type="entry name" value="NAD/diacylglycerol_kinase_sf"/>
</dbReference>
<dbReference type="Pfam" id="PF01513">
    <property type="entry name" value="NAD_kinase"/>
    <property type="match status" value="1"/>
</dbReference>
<dbReference type="Pfam" id="PF20143">
    <property type="entry name" value="NAD_kinase_C"/>
    <property type="match status" value="1"/>
</dbReference>
<dbReference type="VEuPathDB" id="FungiDB:CAGL0L01265g"/>
<evidence type="ECO:0000256" key="1">
    <source>
        <dbReference type="ARBA" id="ARBA00010995"/>
    </source>
</evidence>
<dbReference type="GO" id="GO:0019674">
    <property type="term" value="P:NAD+ metabolic process"/>
    <property type="evidence" value="ECO:0007669"/>
    <property type="project" value="InterPro"/>
</dbReference>
<evidence type="ECO:0000313" key="10">
    <source>
        <dbReference type="EMBL" id="KTB11467.1"/>
    </source>
</evidence>
<feature type="compositionally biased region" description="Basic and acidic residues" evidence="8">
    <location>
        <begin position="1"/>
        <end position="21"/>
    </location>
</feature>
<feature type="region of interest" description="Disordered" evidence="8">
    <location>
        <begin position="1"/>
        <end position="59"/>
    </location>
</feature>